<dbReference type="Gene3D" id="2.60.40.10">
    <property type="entry name" value="Immunoglobulins"/>
    <property type="match status" value="1"/>
</dbReference>
<dbReference type="InterPro" id="IPR013783">
    <property type="entry name" value="Ig-like_fold"/>
</dbReference>
<dbReference type="NCBIfam" id="TIGR04183">
    <property type="entry name" value="Por_Secre_tail"/>
    <property type="match status" value="1"/>
</dbReference>
<evidence type="ECO:0000313" key="3">
    <source>
        <dbReference type="Proteomes" id="UP001167796"/>
    </source>
</evidence>
<dbReference type="RefSeq" id="WP_305009748.1">
    <property type="nucleotide sequence ID" value="NZ_JAUQSX010000001.1"/>
</dbReference>
<accession>A0ABT9A6C6</accession>
<proteinExistence type="predicted"/>
<gene>
    <name evidence="2" type="ORF">Q5H92_01800</name>
</gene>
<name>A0ABT9A6C6_9BACT</name>
<evidence type="ECO:0000256" key="1">
    <source>
        <dbReference type="SAM" id="SignalP"/>
    </source>
</evidence>
<dbReference type="InterPro" id="IPR026444">
    <property type="entry name" value="Secre_tail"/>
</dbReference>
<reference evidence="2" key="1">
    <citation type="submission" date="2023-07" db="EMBL/GenBank/DDBJ databases">
        <authorList>
            <person name="Kim M.K."/>
        </authorList>
    </citation>
    <scope>NUCLEOTIDE SEQUENCE</scope>
    <source>
        <strain evidence="2">M29</strain>
    </source>
</reference>
<feature type="chain" id="PRO_5045605692" evidence="1">
    <location>
        <begin position="20"/>
        <end position="475"/>
    </location>
</feature>
<comment type="caution">
    <text evidence="2">The sequence shown here is derived from an EMBL/GenBank/DDBJ whole genome shotgun (WGS) entry which is preliminary data.</text>
</comment>
<feature type="signal peptide" evidence="1">
    <location>
        <begin position="1"/>
        <end position="19"/>
    </location>
</feature>
<keyword evidence="3" id="KW-1185">Reference proteome</keyword>
<keyword evidence="1" id="KW-0732">Signal</keyword>
<protein>
    <submittedName>
        <fullName evidence="2">T9SS type A sorting domain-containing protein</fullName>
    </submittedName>
</protein>
<evidence type="ECO:0000313" key="2">
    <source>
        <dbReference type="EMBL" id="MDO7845073.1"/>
    </source>
</evidence>
<organism evidence="2 3">
    <name type="scientific">Hymenobacter mellowenesis</name>
    <dbReference type="NCBI Taxonomy" id="3063995"/>
    <lineage>
        <taxon>Bacteria</taxon>
        <taxon>Pseudomonadati</taxon>
        <taxon>Bacteroidota</taxon>
        <taxon>Cytophagia</taxon>
        <taxon>Cytophagales</taxon>
        <taxon>Hymenobacteraceae</taxon>
        <taxon>Hymenobacter</taxon>
    </lineage>
</organism>
<dbReference type="EMBL" id="JAUQSX010000001">
    <property type="protein sequence ID" value="MDO7845073.1"/>
    <property type="molecule type" value="Genomic_DNA"/>
</dbReference>
<dbReference type="Proteomes" id="UP001167796">
    <property type="component" value="Unassembled WGS sequence"/>
</dbReference>
<sequence length="475" mass="47258">MKYLLTLTLLLGGASATQAQDLTNNGATLTLANGAVLSVVGSLSNNSGTLDLSSGANELYVGGNLLNAAGATLTPGTASTVTLNGAAAQQLSLNGAGLANLTVNNTGGGVALPAGSNADVAGTLTLSIGMLTTDPAATLRLLNGATIAGETSTRYVAGNLAAVKASVPGGATTAFPNGLAITPGATLTNLTAIRTAGLNTAQVSYGTNASGTNAGIDQIWRTSAPLTNASVQLSWLSANDNGLNNLNNSQAWARSAAPVAGSGWARISASQNANGSRTVTGTVPASASFSFFTVSIAAAPLPVTLVDFTAQAEGPAAVRLRWATASELNNAGFVVERSLDGRAFAAIGTVPGAGTSSAPLFYTLLDAELPSHQGTLYYRLRQVDFDGTASYSPVRTVRVGGPAALALFPNPTTRATTLMGTAPGQGVQVFDALGREVLAATADAAGTAALALPAGLPTGVYVVRAGSQALRLTVE</sequence>